<dbReference type="EMBL" id="JAINDJ010000007">
    <property type="protein sequence ID" value="KAG9443022.1"/>
    <property type="molecule type" value="Genomic_DNA"/>
</dbReference>
<proteinExistence type="predicted"/>
<sequence>MAMDDHVAVEEEPEQLDREEMPIANVVFIIAMEAEALPLVNQFQLTEDPDSPFPKGVPWTRYHGIYKDLQINIMWPGKDIVLGCNNVGTVPAALVTYASIQVLKPDLIINIGTAGGLKVKGACGGDIFLISDVAFHHRRNPLPIRDRYGIGARKTIHTSNLLKRLDLKVGKLSTGDSFDISPVDEALVMANDATVIDMEGAAVAHVADLLSVPAIFLKAVTNVVDDKKPSVEEFLQNVPAVTAALAQTAAQVADFINGKCLSEL</sequence>
<evidence type="ECO:0000313" key="3">
    <source>
        <dbReference type="Proteomes" id="UP000825729"/>
    </source>
</evidence>
<dbReference type="GO" id="GO:0008930">
    <property type="term" value="F:methylthioadenosine nucleosidase activity"/>
    <property type="evidence" value="ECO:0007669"/>
    <property type="project" value="InterPro"/>
</dbReference>
<protein>
    <recommendedName>
        <fullName evidence="1">Nucleoside phosphorylase domain-containing protein</fullName>
    </recommendedName>
</protein>
<name>A0AAV7E6D8_ARIFI</name>
<accession>A0AAV7E6D8</accession>
<dbReference type="AlphaFoldDB" id="A0AAV7E6D8"/>
<keyword evidence="3" id="KW-1185">Reference proteome</keyword>
<dbReference type="Proteomes" id="UP000825729">
    <property type="component" value="Unassembled WGS sequence"/>
</dbReference>
<comment type="caution">
    <text evidence="2">The sequence shown here is derived from an EMBL/GenBank/DDBJ whole genome shotgun (WGS) entry which is preliminary data.</text>
</comment>
<dbReference type="PANTHER" id="PTHR46994">
    <property type="entry name" value="5'-METHYLTHIOADENOSINE/S-ADENOSYLHOMOCYSTEINE NUCLEOSIDASE 1"/>
    <property type="match status" value="1"/>
</dbReference>
<dbReference type="InterPro" id="IPR000845">
    <property type="entry name" value="Nucleoside_phosphorylase_d"/>
</dbReference>
<dbReference type="CDD" id="cd09008">
    <property type="entry name" value="MTAN"/>
    <property type="match status" value="1"/>
</dbReference>
<dbReference type="GO" id="GO:0019509">
    <property type="term" value="P:L-methionine salvage from methylthioadenosine"/>
    <property type="evidence" value="ECO:0007669"/>
    <property type="project" value="InterPro"/>
</dbReference>
<reference evidence="2 3" key="1">
    <citation type="submission" date="2021-07" db="EMBL/GenBank/DDBJ databases">
        <title>The Aristolochia fimbriata genome: insights into angiosperm evolution, floral development and chemical biosynthesis.</title>
        <authorList>
            <person name="Jiao Y."/>
        </authorList>
    </citation>
    <scope>NUCLEOTIDE SEQUENCE [LARGE SCALE GENOMIC DNA]</scope>
    <source>
        <strain evidence="2">IBCAS-2021</strain>
        <tissue evidence="2">Leaf</tissue>
    </source>
</reference>
<dbReference type="PANTHER" id="PTHR46994:SF1">
    <property type="entry name" value="5'-METHYLTHIOADENOSINE NUCLEOSIDASE"/>
    <property type="match status" value="1"/>
</dbReference>
<evidence type="ECO:0000313" key="2">
    <source>
        <dbReference type="EMBL" id="KAG9443022.1"/>
    </source>
</evidence>
<dbReference type="InterPro" id="IPR035994">
    <property type="entry name" value="Nucleoside_phosphorylase_sf"/>
</dbReference>
<gene>
    <name evidence="2" type="ORF">H6P81_018876</name>
</gene>
<feature type="domain" description="Nucleoside phosphorylase" evidence="1">
    <location>
        <begin position="26"/>
        <end position="251"/>
    </location>
</feature>
<dbReference type="InterPro" id="IPR044580">
    <property type="entry name" value="MTAN"/>
</dbReference>
<evidence type="ECO:0000259" key="1">
    <source>
        <dbReference type="Pfam" id="PF01048"/>
    </source>
</evidence>
<organism evidence="2 3">
    <name type="scientific">Aristolochia fimbriata</name>
    <name type="common">White veined hardy Dutchman's pipe vine</name>
    <dbReference type="NCBI Taxonomy" id="158543"/>
    <lineage>
        <taxon>Eukaryota</taxon>
        <taxon>Viridiplantae</taxon>
        <taxon>Streptophyta</taxon>
        <taxon>Embryophyta</taxon>
        <taxon>Tracheophyta</taxon>
        <taxon>Spermatophyta</taxon>
        <taxon>Magnoliopsida</taxon>
        <taxon>Magnoliidae</taxon>
        <taxon>Piperales</taxon>
        <taxon>Aristolochiaceae</taxon>
        <taxon>Aristolochia</taxon>
    </lineage>
</organism>
<dbReference type="GO" id="GO:0009116">
    <property type="term" value="P:nucleoside metabolic process"/>
    <property type="evidence" value="ECO:0007669"/>
    <property type="project" value="InterPro"/>
</dbReference>
<dbReference type="Pfam" id="PF01048">
    <property type="entry name" value="PNP_UDP_1"/>
    <property type="match status" value="1"/>
</dbReference>
<dbReference type="SUPFAM" id="SSF53167">
    <property type="entry name" value="Purine and uridine phosphorylases"/>
    <property type="match status" value="1"/>
</dbReference>
<dbReference type="Gene3D" id="3.40.50.1580">
    <property type="entry name" value="Nucleoside phosphorylase domain"/>
    <property type="match status" value="1"/>
</dbReference>